<comment type="caution">
    <text evidence="2">The sequence shown here is derived from an EMBL/GenBank/DDBJ whole genome shotgun (WGS) entry which is preliminary data.</text>
</comment>
<evidence type="ECO:0000313" key="2">
    <source>
        <dbReference type="EMBL" id="OGC62492.1"/>
    </source>
</evidence>
<sequence length="72" mass="7977">MYQVSAREIGQCILCPDEQEIVTLTKGGQTVSLCRRHVWEALKGNGQARPKKGKGKKSKEEPQEQAIEPGVQ</sequence>
<protein>
    <submittedName>
        <fullName evidence="2">Uncharacterized protein</fullName>
    </submittedName>
</protein>
<accession>A0A1F4VZA4</accession>
<dbReference type="Proteomes" id="UP000176614">
    <property type="component" value="Unassembled WGS sequence"/>
</dbReference>
<evidence type="ECO:0000256" key="1">
    <source>
        <dbReference type="SAM" id="MobiDB-lite"/>
    </source>
</evidence>
<dbReference type="EMBL" id="MEVT01000017">
    <property type="protein sequence ID" value="OGC62492.1"/>
    <property type="molecule type" value="Genomic_DNA"/>
</dbReference>
<organism evidence="2 3">
    <name type="scientific">candidate division WWE3 bacterium RIFOXYA2_FULL_46_9</name>
    <dbReference type="NCBI Taxonomy" id="1802636"/>
    <lineage>
        <taxon>Bacteria</taxon>
        <taxon>Katanobacteria</taxon>
    </lineage>
</organism>
<reference evidence="2 3" key="1">
    <citation type="journal article" date="2016" name="Nat. Commun.">
        <title>Thousands of microbial genomes shed light on interconnected biogeochemical processes in an aquifer system.</title>
        <authorList>
            <person name="Anantharaman K."/>
            <person name="Brown C.T."/>
            <person name="Hug L.A."/>
            <person name="Sharon I."/>
            <person name="Castelle C.J."/>
            <person name="Probst A.J."/>
            <person name="Thomas B.C."/>
            <person name="Singh A."/>
            <person name="Wilkins M.J."/>
            <person name="Karaoz U."/>
            <person name="Brodie E.L."/>
            <person name="Williams K.H."/>
            <person name="Hubbard S.S."/>
            <person name="Banfield J.F."/>
        </authorList>
    </citation>
    <scope>NUCLEOTIDE SEQUENCE [LARGE SCALE GENOMIC DNA]</scope>
</reference>
<feature type="region of interest" description="Disordered" evidence="1">
    <location>
        <begin position="44"/>
        <end position="72"/>
    </location>
</feature>
<name>A0A1F4VZA4_UNCKA</name>
<gene>
    <name evidence="2" type="ORF">A2264_01150</name>
</gene>
<proteinExistence type="predicted"/>
<evidence type="ECO:0000313" key="3">
    <source>
        <dbReference type="Proteomes" id="UP000176614"/>
    </source>
</evidence>
<dbReference type="AlphaFoldDB" id="A0A1F4VZA4"/>